<dbReference type="PANTHER" id="PTHR10010">
    <property type="entry name" value="SOLUTE CARRIER FAMILY 34 SODIUM PHOSPHATE , MEMBER 2-RELATED"/>
    <property type="match status" value="1"/>
</dbReference>
<keyword evidence="2" id="KW-1003">Cell membrane</keyword>
<dbReference type="PANTHER" id="PTHR10010:SF46">
    <property type="entry name" value="SODIUM-DEPENDENT PHOSPHATE TRANSPORT PROTEIN 2B"/>
    <property type="match status" value="1"/>
</dbReference>
<feature type="transmembrane region" description="Helical" evidence="7">
    <location>
        <begin position="72"/>
        <end position="94"/>
    </location>
</feature>
<feature type="transmembrane region" description="Helical" evidence="7">
    <location>
        <begin position="179"/>
        <end position="206"/>
    </location>
</feature>
<keyword evidence="3 7" id="KW-0812">Transmembrane</keyword>
<feature type="transmembrane region" description="Helical" evidence="7">
    <location>
        <begin position="48"/>
        <end position="66"/>
    </location>
</feature>
<keyword evidence="5 7" id="KW-0472">Membrane</keyword>
<gene>
    <name evidence="9" type="ORF">C8D98_1502</name>
</gene>
<dbReference type="GO" id="GO:0005886">
    <property type="term" value="C:plasma membrane"/>
    <property type="evidence" value="ECO:0007669"/>
    <property type="project" value="UniProtKB-SubCell"/>
</dbReference>
<evidence type="ECO:0000256" key="7">
    <source>
        <dbReference type="SAM" id="Phobius"/>
    </source>
</evidence>
<dbReference type="Pfam" id="PF02690">
    <property type="entry name" value="Na_Pi_cotrans"/>
    <property type="match status" value="2"/>
</dbReference>
<evidence type="ECO:0000259" key="8">
    <source>
        <dbReference type="Pfam" id="PF01895"/>
    </source>
</evidence>
<feature type="transmembrane region" description="Helical" evidence="7">
    <location>
        <begin position="249"/>
        <end position="270"/>
    </location>
</feature>
<evidence type="ECO:0000256" key="2">
    <source>
        <dbReference type="ARBA" id="ARBA00022475"/>
    </source>
</evidence>
<dbReference type="Proteomes" id="UP000294614">
    <property type="component" value="Unassembled WGS sequence"/>
</dbReference>
<dbReference type="EMBL" id="SMGG01000004">
    <property type="protein sequence ID" value="TCK60624.1"/>
    <property type="molecule type" value="Genomic_DNA"/>
</dbReference>
<feature type="transmembrane region" description="Helical" evidence="7">
    <location>
        <begin position="6"/>
        <end position="27"/>
    </location>
</feature>
<protein>
    <submittedName>
        <fullName evidence="9">Phosphate:Na+ symporter</fullName>
    </submittedName>
</protein>
<evidence type="ECO:0000256" key="3">
    <source>
        <dbReference type="ARBA" id="ARBA00022692"/>
    </source>
</evidence>
<comment type="subcellular location">
    <subcellularLocation>
        <location evidence="1">Cell membrane</location>
        <topology evidence="1">Multi-pass membrane protein</topology>
    </subcellularLocation>
</comment>
<organism evidence="9 10">
    <name type="scientific">Seleniivibrio woodruffii</name>
    <dbReference type="NCBI Taxonomy" id="1078050"/>
    <lineage>
        <taxon>Bacteria</taxon>
        <taxon>Pseudomonadati</taxon>
        <taxon>Deferribacterota</taxon>
        <taxon>Deferribacteres</taxon>
        <taxon>Deferribacterales</taxon>
        <taxon>Geovibrionaceae</taxon>
        <taxon>Seleniivibrio</taxon>
    </lineage>
</organism>
<feature type="domain" description="PhoU" evidence="8">
    <location>
        <begin position="357"/>
        <end position="441"/>
    </location>
</feature>
<comment type="caution">
    <text evidence="9">The sequence shown here is derived from an EMBL/GenBank/DDBJ whole genome shotgun (WGS) entry which is preliminary data.</text>
</comment>
<evidence type="ECO:0000313" key="10">
    <source>
        <dbReference type="Proteomes" id="UP000294614"/>
    </source>
</evidence>
<proteinExistence type="predicted"/>
<accession>A0A4R1K8I4</accession>
<name>A0A4R1K8I4_9BACT</name>
<dbReference type="NCBIfam" id="NF037997">
    <property type="entry name" value="Na_Pi_symport"/>
    <property type="match status" value="1"/>
</dbReference>
<evidence type="ECO:0000256" key="6">
    <source>
        <dbReference type="SAM" id="Coils"/>
    </source>
</evidence>
<evidence type="ECO:0000313" key="9">
    <source>
        <dbReference type="EMBL" id="TCK60624.1"/>
    </source>
</evidence>
<dbReference type="InterPro" id="IPR004633">
    <property type="entry name" value="NaPi_cotrn-rel/YqeW-like"/>
</dbReference>
<evidence type="ECO:0000256" key="4">
    <source>
        <dbReference type="ARBA" id="ARBA00022989"/>
    </source>
</evidence>
<feature type="transmembrane region" description="Helical" evidence="7">
    <location>
        <begin position="106"/>
        <end position="127"/>
    </location>
</feature>
<dbReference type="GO" id="GO:0005436">
    <property type="term" value="F:sodium:phosphate symporter activity"/>
    <property type="evidence" value="ECO:0007669"/>
    <property type="project" value="InterPro"/>
</dbReference>
<evidence type="ECO:0000256" key="1">
    <source>
        <dbReference type="ARBA" id="ARBA00004651"/>
    </source>
</evidence>
<keyword evidence="4 7" id="KW-1133">Transmembrane helix</keyword>
<dbReference type="Gene3D" id="1.20.58.220">
    <property type="entry name" value="Phosphate transport system protein phou homolog 2, domain 2"/>
    <property type="match status" value="1"/>
</dbReference>
<feature type="domain" description="PhoU" evidence="8">
    <location>
        <begin position="477"/>
        <end position="543"/>
    </location>
</feature>
<dbReference type="InterPro" id="IPR038078">
    <property type="entry name" value="PhoU-like_sf"/>
</dbReference>
<keyword evidence="10" id="KW-1185">Reference proteome</keyword>
<evidence type="ECO:0000256" key="5">
    <source>
        <dbReference type="ARBA" id="ARBA00023136"/>
    </source>
</evidence>
<reference evidence="9 10" key="1">
    <citation type="submission" date="2019-03" db="EMBL/GenBank/DDBJ databases">
        <title>Genomic Encyclopedia of Type Strains, Phase IV (KMG-IV): sequencing the most valuable type-strain genomes for metagenomic binning, comparative biology and taxonomic classification.</title>
        <authorList>
            <person name="Goeker M."/>
        </authorList>
    </citation>
    <scope>NUCLEOTIDE SEQUENCE [LARGE SCALE GENOMIC DNA]</scope>
    <source>
        <strain evidence="9 10">DSM 24984</strain>
    </source>
</reference>
<feature type="coiled-coil region" evidence="6">
    <location>
        <begin position="377"/>
        <end position="438"/>
    </location>
</feature>
<dbReference type="Pfam" id="PF01895">
    <property type="entry name" value="PhoU"/>
    <property type="match status" value="2"/>
</dbReference>
<dbReference type="OrthoDB" id="9763003at2"/>
<dbReference type="InterPro" id="IPR003841">
    <property type="entry name" value="Na/Pi_transpt"/>
</dbReference>
<dbReference type="GO" id="GO:0044341">
    <property type="term" value="P:sodium-dependent phosphate transport"/>
    <property type="evidence" value="ECO:0007669"/>
    <property type="project" value="InterPro"/>
</dbReference>
<dbReference type="SUPFAM" id="SSF109755">
    <property type="entry name" value="PhoU-like"/>
    <property type="match status" value="1"/>
</dbReference>
<dbReference type="RefSeq" id="WP_132873461.1">
    <property type="nucleotide sequence ID" value="NZ_JAJUHT010000001.1"/>
</dbReference>
<feature type="transmembrane region" description="Helical" evidence="7">
    <location>
        <begin position="139"/>
        <end position="158"/>
    </location>
</feature>
<sequence length="555" mass="60829">MFDSLWVEILFGTMGGLGMFLFGMKLMSEGLQKSAGEGLKRIIEKFTSNRFIGTIVGTAVTVIIQSSSATTVMVVGFVNAGLMNLMQALSVVFGANIGTTITAQLIAFKVTAIAMPAIGIGVVFAMFSTNSKLKYYGEIILGFGLLFYGMEAMTKAFVPLREMQGFVDMFVFFGKNPIIACLAGAVLTMVVQSSSATVGITIALASTGALDFTAAAALVMGENIGTTITANLAALGANRTAKQAALGHFLFNFIGVCYMLVLLPVLIHFVDAITPGAVDFIAADGSKPNIARHIANIHTSFNIINTIVFLPFLPLIAKLCEKLIKPEENTMTKMLRLDANMLKTPSIAIAQARKEVVNMSRISMDMLNLAKESYSTKVSKTGEIKLMEVKLDQYEKEFNDFLSLLSRQNISSETAKTIEELEVVIQNLEKLGDNADNIARFTDRMLRKEMAFSEEADREIKYMFDVVQRFATATLAHYGTDNDIREIDLNDEELVDSLRKKFKNNHMHRLNEGKCNINSGLIFVDIINNLEKAADHVYNVAQVMVYAQEKGLKSS</sequence>
<dbReference type="AlphaFoldDB" id="A0A4R1K8I4"/>
<dbReference type="NCBIfam" id="TIGR00704">
    <property type="entry name" value="NaPi_cotrn_rel"/>
    <property type="match status" value="1"/>
</dbReference>
<keyword evidence="6" id="KW-0175">Coiled coil</keyword>
<feature type="transmembrane region" description="Helical" evidence="7">
    <location>
        <begin position="212"/>
        <end position="237"/>
    </location>
</feature>
<dbReference type="InterPro" id="IPR026022">
    <property type="entry name" value="PhoU_dom"/>
</dbReference>